<reference evidence="2" key="1">
    <citation type="submission" date="2018-11" db="EMBL/GenBank/DDBJ databases">
        <authorList>
            <consortium name="PulseNet: The National Subtyping Network for Foodborne Disease Surveillance"/>
            <person name="Tarr C.L."/>
            <person name="Trees E."/>
            <person name="Katz L.S."/>
            <person name="Carleton-Romer H.A."/>
            <person name="Stroika S."/>
            <person name="Kucerova Z."/>
            <person name="Roache K.F."/>
            <person name="Sabol A.L."/>
            <person name="Besser J."/>
            <person name="Gerner-Smidt P."/>
        </authorList>
    </citation>
    <scope>NUCLEOTIDE SEQUENCE [LARGE SCALE GENOMIC DNA]</scope>
    <source>
        <strain evidence="2">PNUSAS059688</strain>
    </source>
</reference>
<dbReference type="SUPFAM" id="SSF49401">
    <property type="entry name" value="Bacterial adhesins"/>
    <property type="match status" value="1"/>
</dbReference>
<dbReference type="AlphaFoldDB" id="A0A3K9AF99"/>
<dbReference type="InterPro" id="IPR008966">
    <property type="entry name" value="Adhesion_dom_sf"/>
</dbReference>
<dbReference type="EMBL" id="ROVY01000157">
    <property type="protein sequence ID" value="MHI24715.1"/>
    <property type="molecule type" value="Genomic_DNA"/>
</dbReference>
<dbReference type="InterPro" id="IPR036937">
    <property type="entry name" value="Adhesion_dom_fimbrial_sf"/>
</dbReference>
<sequence length="315" mass="34474">MKKYWLLFFIVISGYFPLTSVYAANCSFPDLGGEYSVFIPQMAIPADTPDGTLLYSSPKQNIKVVCDGTPTKNLIVATVTSDFSEFLKIRNGIKVTLYINDVPFSYASTVTLGQMNTTPFQSTMSVRVEVKVDRSMGTIPPQDTYLSGGFQSVFVMPIADYSAGRGVISLYTPNIVFIPCSMDLSLVPDTINFGQMQNRDLESGKKYSKVFTTHIVKSKGCSSLLNPKFGINILFSPVGQSINPDGSLNLNNGLGLSISDENGIKVPFNTEWQIENVDKNSILSNNFTATVQKVAGQTIKNGDFSGDVVVEINYF</sequence>
<dbReference type="GO" id="GO:0009289">
    <property type="term" value="C:pilus"/>
    <property type="evidence" value="ECO:0007669"/>
    <property type="project" value="InterPro"/>
</dbReference>
<feature type="domain" description="Fimbrial-type adhesion" evidence="1">
    <location>
        <begin position="179"/>
        <end position="314"/>
    </location>
</feature>
<organism evidence="2">
    <name type="scientific">Salmonella enterica</name>
    <name type="common">Salmonella choleraesuis</name>
    <dbReference type="NCBI Taxonomy" id="28901"/>
    <lineage>
        <taxon>Bacteria</taxon>
        <taxon>Pseudomonadati</taxon>
        <taxon>Pseudomonadota</taxon>
        <taxon>Gammaproteobacteria</taxon>
        <taxon>Enterobacterales</taxon>
        <taxon>Enterobacteriaceae</taxon>
        <taxon>Salmonella</taxon>
    </lineage>
</organism>
<evidence type="ECO:0000259" key="1">
    <source>
        <dbReference type="Pfam" id="PF00419"/>
    </source>
</evidence>
<dbReference type="Proteomes" id="UP000885364">
    <property type="component" value="Unassembled WGS sequence"/>
</dbReference>
<accession>A0A3K9AF99</accession>
<dbReference type="Pfam" id="PF00419">
    <property type="entry name" value="Fimbrial"/>
    <property type="match status" value="1"/>
</dbReference>
<gene>
    <name evidence="2" type="ORF">EEM47_23620</name>
</gene>
<evidence type="ECO:0000313" key="2">
    <source>
        <dbReference type="EMBL" id="MHI24715.1"/>
    </source>
</evidence>
<dbReference type="GO" id="GO:0007155">
    <property type="term" value="P:cell adhesion"/>
    <property type="evidence" value="ECO:0007669"/>
    <property type="project" value="InterPro"/>
</dbReference>
<proteinExistence type="predicted"/>
<dbReference type="InterPro" id="IPR000259">
    <property type="entry name" value="Adhesion_dom_fimbrial"/>
</dbReference>
<comment type="caution">
    <text evidence="2">The sequence shown here is derived from an EMBL/GenBank/DDBJ whole genome shotgun (WGS) entry which is preliminary data.</text>
</comment>
<dbReference type="Gene3D" id="2.60.40.1090">
    <property type="entry name" value="Fimbrial-type adhesion domain"/>
    <property type="match status" value="1"/>
</dbReference>
<protein>
    <recommendedName>
        <fullName evidence="1">Fimbrial-type adhesion domain-containing protein</fullName>
    </recommendedName>
</protein>
<name>A0A3K9AF99_SALER</name>